<sequence length="179" mass="19538">MGLFAIGSVSDLVNAKVQRLRRRECPGLRDVCLSAEGVFFPGTAGVRVESVQALVDGTLVQLSSTRSSGACPDCGIASLRVHSRYGRQLYDCPVVGRPVLVHLTVRRIFCDTPTCPRTTSVEQIGGVHEPCQRASSGLCFVLRSTERRPQRAQSDRPPVRCSRANGLRISSPTNSWCWP</sequence>
<dbReference type="Pfam" id="PF14690">
    <property type="entry name" value="Zn_ribbon_ISL3"/>
    <property type="match status" value="1"/>
</dbReference>
<evidence type="ECO:0000259" key="1">
    <source>
        <dbReference type="Pfam" id="PF14690"/>
    </source>
</evidence>
<feature type="domain" description="Transposase IS204/IS1001/IS1096/IS1165 zinc-finger" evidence="1">
    <location>
        <begin position="69"/>
        <end position="112"/>
    </location>
</feature>
<gene>
    <name evidence="2" type="ORF">SVIO_005410</name>
</gene>
<dbReference type="OrthoDB" id="3238779at2"/>
<dbReference type="AlphaFoldDB" id="A0A4D4KU47"/>
<evidence type="ECO:0000313" key="3">
    <source>
        <dbReference type="Proteomes" id="UP000301309"/>
    </source>
</evidence>
<evidence type="ECO:0000313" key="2">
    <source>
        <dbReference type="EMBL" id="GDY49918.1"/>
    </source>
</evidence>
<comment type="caution">
    <text evidence="2">The sequence shown here is derived from an EMBL/GenBank/DDBJ whole genome shotgun (WGS) entry which is preliminary data.</text>
</comment>
<organism evidence="2 3">
    <name type="scientific">Streptomyces violaceusniger</name>
    <dbReference type="NCBI Taxonomy" id="68280"/>
    <lineage>
        <taxon>Bacteria</taxon>
        <taxon>Bacillati</taxon>
        <taxon>Actinomycetota</taxon>
        <taxon>Actinomycetes</taxon>
        <taxon>Kitasatosporales</taxon>
        <taxon>Streptomycetaceae</taxon>
        <taxon>Streptomyces</taxon>
        <taxon>Streptomyces violaceusniger group</taxon>
    </lineage>
</organism>
<protein>
    <recommendedName>
        <fullName evidence="1">Transposase IS204/IS1001/IS1096/IS1165 zinc-finger domain-containing protein</fullName>
    </recommendedName>
</protein>
<accession>A0A4D4KU47</accession>
<dbReference type="EMBL" id="BJHW01000001">
    <property type="protein sequence ID" value="GDY49918.1"/>
    <property type="molecule type" value="Genomic_DNA"/>
</dbReference>
<dbReference type="InterPro" id="IPR029261">
    <property type="entry name" value="Transposase_Znf"/>
</dbReference>
<proteinExistence type="predicted"/>
<reference evidence="2 3" key="1">
    <citation type="journal article" date="2020" name="Int. J. Syst. Evol. Microbiol.">
        <title>Reclassification of Streptomyces castelarensis and Streptomyces sporoclivatus as later heterotypic synonyms of Streptomyces antimycoticus.</title>
        <authorList>
            <person name="Komaki H."/>
            <person name="Tamura T."/>
        </authorList>
    </citation>
    <scope>NUCLEOTIDE SEQUENCE [LARGE SCALE GENOMIC DNA]</scope>
    <source>
        <strain evidence="2 3">NBRC 13459</strain>
    </source>
</reference>
<name>A0A4D4KU47_STRVO</name>
<keyword evidence="3" id="KW-1185">Reference proteome</keyword>
<dbReference type="Proteomes" id="UP000301309">
    <property type="component" value="Unassembled WGS sequence"/>
</dbReference>